<keyword evidence="2" id="KW-0812">Transmembrane</keyword>
<dbReference type="GO" id="GO:0005886">
    <property type="term" value="C:plasma membrane"/>
    <property type="evidence" value="ECO:0007669"/>
    <property type="project" value="UniProtKB-SubCell"/>
</dbReference>
<gene>
    <name evidence="4" type="ORF">SAMN04515666_103265</name>
</gene>
<dbReference type="PANTHER" id="PTHR30203:SF33">
    <property type="entry name" value="BLR4455 PROTEIN"/>
    <property type="match status" value="1"/>
</dbReference>
<comment type="subcellular location">
    <subcellularLocation>
        <location evidence="2">Cell membrane</location>
        <topology evidence="2">Lipid-anchor</topology>
    </subcellularLocation>
</comment>
<evidence type="ECO:0000256" key="3">
    <source>
        <dbReference type="SAM" id="Coils"/>
    </source>
</evidence>
<dbReference type="EMBL" id="FOAN01000003">
    <property type="protein sequence ID" value="SEL27133.1"/>
    <property type="molecule type" value="Genomic_DNA"/>
</dbReference>
<dbReference type="Gene3D" id="2.20.200.10">
    <property type="entry name" value="Outer membrane efflux proteins (OEP)"/>
    <property type="match status" value="1"/>
</dbReference>
<dbReference type="GO" id="GO:0015562">
    <property type="term" value="F:efflux transmembrane transporter activity"/>
    <property type="evidence" value="ECO:0007669"/>
    <property type="project" value="InterPro"/>
</dbReference>
<keyword evidence="2 4" id="KW-0449">Lipoprotein</keyword>
<sequence length="494" mass="52723">MMPGYRRDLAGHAVAHSLFRLSSAAAITLGLAGCLPADLRPELGVAVTRSYAAGDRSSASAVSPDWPRLFRSSELNRLVERASGANFDIAIAMTRIRQADAQSRIGAATLYPTLSGSADASRSLRPGTLGSKRGPFSESVGNQFSLGLSASYELDFWGKNRATADAGRFAAEATRFDRDVVALTAVASVTTTYFQVLAAQDRLRIARENIAVAERTLKVIQARLSVGTATQLDIAQQESVVAQQKASVPALELSLRQARVTLAVLIGETPAAVTIKGGSLNALAVPTVRAGLPSQLLQRRPDIAEAEARLTSQEATLHVARAALYPSIQLTGQGGLESALLKNLLRPDAAFASAAAGLVQPILDGGNLRARVELERGTADELIATYRKTIVSAFADVENALIAIQENTRHERLQGEVVASARRAYAITEQRLREGTIDIVTLLNTQQTLFQAQDQLSQTRLQKLSAYVDLFKALGGGWTEADRRTAIIATEAAE</sequence>
<keyword evidence="2" id="KW-0472">Membrane</keyword>
<organism evidence="4 5">
    <name type="scientific">Bosea lupini</name>
    <dbReference type="NCBI Taxonomy" id="1036779"/>
    <lineage>
        <taxon>Bacteria</taxon>
        <taxon>Pseudomonadati</taxon>
        <taxon>Pseudomonadota</taxon>
        <taxon>Alphaproteobacteria</taxon>
        <taxon>Hyphomicrobiales</taxon>
        <taxon>Boseaceae</taxon>
        <taxon>Bosea</taxon>
    </lineage>
</organism>
<dbReference type="Pfam" id="PF02321">
    <property type="entry name" value="OEP"/>
    <property type="match status" value="2"/>
</dbReference>
<dbReference type="InterPro" id="IPR010131">
    <property type="entry name" value="MdtP/NodT-like"/>
</dbReference>
<dbReference type="InterPro" id="IPR003423">
    <property type="entry name" value="OMP_efflux"/>
</dbReference>
<proteinExistence type="inferred from homology"/>
<feature type="coiled-coil region" evidence="3">
    <location>
        <begin position="196"/>
        <end position="223"/>
    </location>
</feature>
<dbReference type="NCBIfam" id="TIGR01845">
    <property type="entry name" value="outer_NodT"/>
    <property type="match status" value="1"/>
</dbReference>
<keyword evidence="5" id="KW-1185">Reference proteome</keyword>
<dbReference type="Proteomes" id="UP000199664">
    <property type="component" value="Unassembled WGS sequence"/>
</dbReference>
<evidence type="ECO:0000313" key="5">
    <source>
        <dbReference type="Proteomes" id="UP000199664"/>
    </source>
</evidence>
<evidence type="ECO:0000313" key="4">
    <source>
        <dbReference type="EMBL" id="SEL27133.1"/>
    </source>
</evidence>
<comment type="similarity">
    <text evidence="1 2">Belongs to the outer membrane factor (OMF) (TC 1.B.17) family.</text>
</comment>
<keyword evidence="2" id="KW-0564">Palmitate</keyword>
<protein>
    <submittedName>
        <fullName evidence="4">Efflux transporter, outer membrane factor (OMF) lipoprotein, NodT family</fullName>
    </submittedName>
</protein>
<dbReference type="SUPFAM" id="SSF56954">
    <property type="entry name" value="Outer membrane efflux proteins (OEP)"/>
    <property type="match status" value="1"/>
</dbReference>
<accession>A0A1H7NU88</accession>
<dbReference type="STRING" id="1036779.SAMN04515666_103265"/>
<dbReference type="Gene3D" id="1.20.1600.10">
    <property type="entry name" value="Outer membrane efflux proteins (OEP)"/>
    <property type="match status" value="1"/>
</dbReference>
<dbReference type="PANTHER" id="PTHR30203">
    <property type="entry name" value="OUTER MEMBRANE CATION EFFLUX PROTEIN"/>
    <property type="match status" value="1"/>
</dbReference>
<keyword evidence="3" id="KW-0175">Coiled coil</keyword>
<reference evidence="5" key="1">
    <citation type="submission" date="2016-10" db="EMBL/GenBank/DDBJ databases">
        <authorList>
            <person name="Varghese N."/>
            <person name="Submissions S."/>
        </authorList>
    </citation>
    <scope>NUCLEOTIDE SEQUENCE [LARGE SCALE GENOMIC DNA]</scope>
    <source>
        <strain evidence="5">LMG 26383,CCUG 61248,R- 45681</strain>
    </source>
</reference>
<dbReference type="PROSITE" id="PS51257">
    <property type="entry name" value="PROKAR_LIPOPROTEIN"/>
    <property type="match status" value="1"/>
</dbReference>
<evidence type="ECO:0000256" key="2">
    <source>
        <dbReference type="RuleBase" id="RU362097"/>
    </source>
</evidence>
<name>A0A1H7NU88_9HYPH</name>
<dbReference type="AlphaFoldDB" id="A0A1H7NU88"/>
<keyword evidence="2" id="KW-1134">Transmembrane beta strand</keyword>
<evidence type="ECO:0000256" key="1">
    <source>
        <dbReference type="ARBA" id="ARBA00007613"/>
    </source>
</evidence>